<sequence length="690" mass="75698">MEQGLDHWADILVVVLYFVFVLAVGLWSLCRPNRSSVKGYFLAGRDMIWWPVGASLFASNIGSEHFIGLAGTGAASGIAIVMYEWSSMPLVMLLAWVFLPVYLASGAYTLPGYLQKRFGGQRLRVYISFIALVLYIVTKLAVSIYAGALFIQLALGWDMYVSIVVLLAVTAVFTVLGGLAAVIYTDTFQTIVMMIGAVVLMAIGFVKVGGYNNLILAYTAAVPTVRDLNSTCGFPREDAFHMFRDPVTSDLPWPGLILQSTIGCLWYWCADQVIVQRALAAKSITHAKGGAILAGYLKLLPIFIMILPGMMARALYPEEVACVDPAECEKYCGNPVGCSNIAYPKLVLTLLPVGLRGLLMAVMMSAIMSSLTSIFNSASSIFTLDLWRRFRGKATERELLIVGRVFILFMCVISILWIPLVKSSQGGQLFIYIQAVQGYLGTPIGALFLLAIAWGRMNEQGAFWGILAGHTCGVIRMILDFSFPGPKCGEPETRPEILYKVHYSYFGSLTIVVTSLVTIVVSLLTKPLDQRLCGLTWKTRWDAFRGIQAGSPSDAVDVSSYASETGAPDYNPVPMVAVQKSQDTNLEKETKSETGINGMKELTAKEQILEGTEENKIEHQEESMSTETKTTILRHWVHFVCGIPEIAQASVNDAAVRMAAMIESSKWRFILNVNAVIALAIMMFLCGFFA</sequence>
<evidence type="ECO:0000256" key="6">
    <source>
        <dbReference type="RuleBase" id="RU362091"/>
    </source>
</evidence>
<dbReference type="GeneID" id="106155732"/>
<dbReference type="PANTHER" id="PTHR11819">
    <property type="entry name" value="SOLUTE CARRIER FAMILY 5"/>
    <property type="match status" value="1"/>
</dbReference>
<name>A0A1S3HJG8_LINAN</name>
<keyword evidence="4 7" id="KW-1133">Transmembrane helix</keyword>
<feature type="transmembrane region" description="Helical" evidence="7">
    <location>
        <begin position="126"/>
        <end position="153"/>
    </location>
</feature>
<dbReference type="GO" id="GO:0005412">
    <property type="term" value="F:D-glucose:sodium symporter activity"/>
    <property type="evidence" value="ECO:0007669"/>
    <property type="project" value="TreeGrafter"/>
</dbReference>
<feature type="transmembrane region" description="Helical" evidence="7">
    <location>
        <begin position="91"/>
        <end position="114"/>
    </location>
</feature>
<dbReference type="AlphaFoldDB" id="A0A1S3HJG8"/>
<comment type="subcellular location">
    <subcellularLocation>
        <location evidence="1">Membrane</location>
        <topology evidence="1">Multi-pass membrane protein</topology>
    </subcellularLocation>
</comment>
<evidence type="ECO:0000256" key="1">
    <source>
        <dbReference type="ARBA" id="ARBA00004141"/>
    </source>
</evidence>
<feature type="transmembrane region" description="Helical" evidence="7">
    <location>
        <begin position="251"/>
        <end position="270"/>
    </location>
</feature>
<dbReference type="Pfam" id="PF00474">
    <property type="entry name" value="SSF"/>
    <property type="match status" value="1"/>
</dbReference>
<dbReference type="RefSeq" id="XP_013386157.1">
    <property type="nucleotide sequence ID" value="XM_013530703.1"/>
</dbReference>
<dbReference type="Gene3D" id="1.20.1730.10">
    <property type="entry name" value="Sodium/glucose cotransporter"/>
    <property type="match status" value="1"/>
</dbReference>
<dbReference type="InterPro" id="IPR001734">
    <property type="entry name" value="Na/solute_symporter"/>
</dbReference>
<evidence type="ECO:0000256" key="2">
    <source>
        <dbReference type="ARBA" id="ARBA00006434"/>
    </source>
</evidence>
<dbReference type="KEGG" id="lak:106155732"/>
<protein>
    <submittedName>
        <fullName evidence="9">Sodium/glucose cotransporter 5</fullName>
    </submittedName>
</protein>
<organism evidence="8 9">
    <name type="scientific">Lingula anatina</name>
    <name type="common">Brachiopod</name>
    <name type="synonym">Lingula unguis</name>
    <dbReference type="NCBI Taxonomy" id="7574"/>
    <lineage>
        <taxon>Eukaryota</taxon>
        <taxon>Metazoa</taxon>
        <taxon>Spiralia</taxon>
        <taxon>Lophotrochozoa</taxon>
        <taxon>Brachiopoda</taxon>
        <taxon>Linguliformea</taxon>
        <taxon>Lingulata</taxon>
        <taxon>Lingulida</taxon>
        <taxon>Linguloidea</taxon>
        <taxon>Lingulidae</taxon>
        <taxon>Lingula</taxon>
    </lineage>
</organism>
<feature type="transmembrane region" description="Helical" evidence="7">
    <location>
        <begin position="503"/>
        <end position="524"/>
    </location>
</feature>
<dbReference type="InterPro" id="IPR038377">
    <property type="entry name" value="Na/Glc_symporter_sf"/>
</dbReference>
<dbReference type="InParanoid" id="A0A1S3HJG8"/>
<feature type="transmembrane region" description="Helical" evidence="7">
    <location>
        <begin position="358"/>
        <end position="387"/>
    </location>
</feature>
<feature type="transmembrane region" description="Helical" evidence="7">
    <location>
        <begin position="430"/>
        <end position="454"/>
    </location>
</feature>
<keyword evidence="5 7" id="KW-0472">Membrane</keyword>
<feature type="transmembrane region" description="Helical" evidence="7">
    <location>
        <begin position="12"/>
        <end position="30"/>
    </location>
</feature>
<reference evidence="9" key="1">
    <citation type="submission" date="2025-08" db="UniProtKB">
        <authorList>
            <consortium name="RefSeq"/>
        </authorList>
    </citation>
    <scope>IDENTIFICATION</scope>
    <source>
        <tissue evidence="9">Gonads</tissue>
    </source>
</reference>
<feature type="transmembrane region" description="Helical" evidence="7">
    <location>
        <begin position="291"/>
        <end position="311"/>
    </location>
</feature>
<gene>
    <name evidence="9" type="primary">LOC106155732</name>
</gene>
<feature type="transmembrane region" description="Helical" evidence="7">
    <location>
        <begin position="66"/>
        <end position="85"/>
    </location>
</feature>
<evidence type="ECO:0000313" key="9">
    <source>
        <dbReference type="RefSeq" id="XP_013386157.1"/>
    </source>
</evidence>
<evidence type="ECO:0000313" key="8">
    <source>
        <dbReference type="Proteomes" id="UP000085678"/>
    </source>
</evidence>
<feature type="transmembrane region" description="Helical" evidence="7">
    <location>
        <begin position="159"/>
        <end position="184"/>
    </location>
</feature>
<evidence type="ECO:0000256" key="4">
    <source>
        <dbReference type="ARBA" id="ARBA00022989"/>
    </source>
</evidence>
<feature type="transmembrane region" description="Helical" evidence="7">
    <location>
        <begin position="191"/>
        <end position="210"/>
    </location>
</feature>
<feature type="transmembrane region" description="Helical" evidence="7">
    <location>
        <begin position="461"/>
        <end position="483"/>
    </location>
</feature>
<dbReference type="PROSITE" id="PS50283">
    <property type="entry name" value="NA_SOLUT_SYMP_3"/>
    <property type="match status" value="1"/>
</dbReference>
<evidence type="ECO:0000256" key="3">
    <source>
        <dbReference type="ARBA" id="ARBA00022692"/>
    </source>
</evidence>
<dbReference type="PANTHER" id="PTHR11819:SF195">
    <property type="entry name" value="SODIUM_GLUCOSE COTRANSPORTER 4"/>
    <property type="match status" value="1"/>
</dbReference>
<proteinExistence type="inferred from homology"/>
<dbReference type="NCBIfam" id="TIGR00813">
    <property type="entry name" value="sss"/>
    <property type="match status" value="1"/>
</dbReference>
<feature type="transmembrane region" description="Helical" evidence="7">
    <location>
        <begin position="667"/>
        <end position="689"/>
    </location>
</feature>
<keyword evidence="3 7" id="KW-0812">Transmembrane</keyword>
<dbReference type="Proteomes" id="UP000085678">
    <property type="component" value="Unplaced"/>
</dbReference>
<dbReference type="GO" id="GO:0005886">
    <property type="term" value="C:plasma membrane"/>
    <property type="evidence" value="ECO:0007669"/>
    <property type="project" value="TreeGrafter"/>
</dbReference>
<feature type="transmembrane region" description="Helical" evidence="7">
    <location>
        <begin position="399"/>
        <end position="418"/>
    </location>
</feature>
<evidence type="ECO:0000256" key="7">
    <source>
        <dbReference type="SAM" id="Phobius"/>
    </source>
</evidence>
<accession>A0A1S3HJG8</accession>
<comment type="similarity">
    <text evidence="2 6">Belongs to the sodium:solute symporter (SSF) (TC 2.A.21) family.</text>
</comment>
<keyword evidence="8" id="KW-1185">Reference proteome</keyword>
<dbReference type="OrthoDB" id="6132759at2759"/>
<evidence type="ECO:0000256" key="5">
    <source>
        <dbReference type="ARBA" id="ARBA00023136"/>
    </source>
</evidence>